<accession>A0ABW0IG68</accession>
<evidence type="ECO:0000259" key="1">
    <source>
        <dbReference type="SMART" id="SM00829"/>
    </source>
</evidence>
<dbReference type="SUPFAM" id="SSF50129">
    <property type="entry name" value="GroES-like"/>
    <property type="match status" value="1"/>
</dbReference>
<dbReference type="Pfam" id="PF08240">
    <property type="entry name" value="ADH_N"/>
    <property type="match status" value="1"/>
</dbReference>
<dbReference type="InterPro" id="IPR013154">
    <property type="entry name" value="ADH-like_N"/>
</dbReference>
<organism evidence="2 3">
    <name type="scientific">Larkinella bovis</name>
    <dbReference type="NCBI Taxonomy" id="683041"/>
    <lineage>
        <taxon>Bacteria</taxon>
        <taxon>Pseudomonadati</taxon>
        <taxon>Bacteroidota</taxon>
        <taxon>Cytophagia</taxon>
        <taxon>Cytophagales</taxon>
        <taxon>Spirosomataceae</taxon>
        <taxon>Larkinella</taxon>
    </lineage>
</organism>
<dbReference type="InterPro" id="IPR052711">
    <property type="entry name" value="Zinc_ADH-like"/>
</dbReference>
<evidence type="ECO:0000313" key="3">
    <source>
        <dbReference type="Proteomes" id="UP001596106"/>
    </source>
</evidence>
<name>A0ABW0IG68_9BACT</name>
<comment type="caution">
    <text evidence="2">The sequence shown here is derived from an EMBL/GenBank/DDBJ whole genome shotgun (WGS) entry which is preliminary data.</text>
</comment>
<reference evidence="3" key="1">
    <citation type="journal article" date="2019" name="Int. J. Syst. Evol. Microbiol.">
        <title>The Global Catalogue of Microorganisms (GCM) 10K type strain sequencing project: providing services to taxonomists for standard genome sequencing and annotation.</title>
        <authorList>
            <consortium name="The Broad Institute Genomics Platform"/>
            <consortium name="The Broad Institute Genome Sequencing Center for Infectious Disease"/>
            <person name="Wu L."/>
            <person name="Ma J."/>
        </authorList>
    </citation>
    <scope>NUCLEOTIDE SEQUENCE [LARGE SCALE GENOMIC DNA]</scope>
    <source>
        <strain evidence="3">CCUG 55250</strain>
    </source>
</reference>
<dbReference type="Gene3D" id="3.90.180.10">
    <property type="entry name" value="Medium-chain alcohol dehydrogenases, catalytic domain"/>
    <property type="match status" value="1"/>
</dbReference>
<dbReference type="InterPro" id="IPR013149">
    <property type="entry name" value="ADH-like_C"/>
</dbReference>
<keyword evidence="3" id="KW-1185">Reference proteome</keyword>
<proteinExistence type="predicted"/>
<dbReference type="Proteomes" id="UP001596106">
    <property type="component" value="Unassembled WGS sequence"/>
</dbReference>
<dbReference type="InterPro" id="IPR020843">
    <property type="entry name" value="ER"/>
</dbReference>
<dbReference type="InterPro" id="IPR036291">
    <property type="entry name" value="NAD(P)-bd_dom_sf"/>
</dbReference>
<dbReference type="SUPFAM" id="SSF51735">
    <property type="entry name" value="NAD(P)-binding Rossmann-fold domains"/>
    <property type="match status" value="1"/>
</dbReference>
<dbReference type="InterPro" id="IPR011032">
    <property type="entry name" value="GroES-like_sf"/>
</dbReference>
<protein>
    <submittedName>
        <fullName evidence="2">Zinc-binding dehydrogenase</fullName>
    </submittedName>
</protein>
<feature type="domain" description="Enoyl reductase (ER)" evidence="1">
    <location>
        <begin position="8"/>
        <end position="339"/>
    </location>
</feature>
<dbReference type="PANTHER" id="PTHR45033">
    <property type="match status" value="1"/>
</dbReference>
<dbReference type="SMART" id="SM00829">
    <property type="entry name" value="PKS_ER"/>
    <property type="match status" value="1"/>
</dbReference>
<dbReference type="EMBL" id="JBHSMA010000011">
    <property type="protein sequence ID" value="MFC5412251.1"/>
    <property type="molecule type" value="Genomic_DNA"/>
</dbReference>
<evidence type="ECO:0000313" key="2">
    <source>
        <dbReference type="EMBL" id="MFC5412251.1"/>
    </source>
</evidence>
<dbReference type="PANTHER" id="PTHR45033:SF3">
    <property type="entry name" value="DEHYDROGENASE, PUTATIVE (AFU_ORTHOLOGUE AFUA_2G13270)-RELATED"/>
    <property type="match status" value="1"/>
</dbReference>
<sequence length="342" mass="36572">MKAIFQPALHEPAQYIDVEKPVAGPGEVVIQVKAAALNHRDVFVQHGLYPKMKLPVVLGSDGAGVVVERGEGVDPAWENQAVLINPALDWGPSPHVYGPDFRILGMPDNGTFAEYVKISARYLHRKPLHLSFEQAAALPLTGLTAWRALMTRAKLQQNRTGPPERVLITGIGGGGALAALQFAKAAGAEVWVTSGSEEKLQRAQELGATGGVNYREGDWAKTLLAQTGGGKGGYFDVIIDSAAGPGFAKLVDVAAPGGRIVFYGGTTGNITDVAPSKVFFKQLNIHGTTMGTEAEFADMVRFVEEHRLIPVIDEIMPLADAEQALRKMESGKQFGKLVLQVS</sequence>
<gene>
    <name evidence="2" type="ORF">ACFPMF_23195</name>
</gene>
<dbReference type="Pfam" id="PF00107">
    <property type="entry name" value="ADH_zinc_N"/>
    <property type="match status" value="1"/>
</dbReference>
<dbReference type="Gene3D" id="3.40.50.720">
    <property type="entry name" value="NAD(P)-binding Rossmann-like Domain"/>
    <property type="match status" value="1"/>
</dbReference>
<dbReference type="RefSeq" id="WP_379849579.1">
    <property type="nucleotide sequence ID" value="NZ_JBHSMA010000011.1"/>
</dbReference>